<dbReference type="EMBL" id="KM819696">
    <property type="protein sequence ID" value="ALS88303.1"/>
    <property type="molecule type" value="Genomic_DNA"/>
</dbReference>
<name>A0A0U2ZJL6_9CAUD</name>
<organism evidence="1 2">
    <name type="scientific">Proteus phage PM 93</name>
    <dbReference type="NCBI Taxonomy" id="1560284"/>
    <lineage>
        <taxon>Viruses</taxon>
        <taxon>Duplodnaviria</taxon>
        <taxon>Heunggongvirae</taxon>
        <taxon>Uroviricota</taxon>
        <taxon>Caudoviricetes</taxon>
        <taxon>Autographivirales</taxon>
        <taxon>Autosignataviridae</taxon>
        <taxon>Molineuxvirinae</taxon>
        <taxon>Acadevirus</taxon>
        <taxon>Acadevirus PM93</taxon>
    </lineage>
</organism>
<keyword evidence="2" id="KW-1185">Reference proteome</keyword>
<accession>A0A0U2ZJL6</accession>
<dbReference type="GeneID" id="26824019"/>
<dbReference type="KEGG" id="vg:26824019"/>
<evidence type="ECO:0000313" key="2">
    <source>
        <dbReference type="Proteomes" id="UP000203327"/>
    </source>
</evidence>
<proteinExistence type="predicted"/>
<protein>
    <submittedName>
        <fullName evidence="1">Uncharacterized protein</fullName>
    </submittedName>
</protein>
<gene>
    <name evidence="1" type="ORF">PM93_0041</name>
</gene>
<dbReference type="OrthoDB" id="22889at10239"/>
<dbReference type="RefSeq" id="YP_009186860.1">
    <property type="nucleotide sequence ID" value="NC_027390.1"/>
</dbReference>
<evidence type="ECO:0000313" key="1">
    <source>
        <dbReference type="EMBL" id="ALS88303.1"/>
    </source>
</evidence>
<reference evidence="1 2" key="1">
    <citation type="submission" date="2014-10" db="EMBL/GenBank/DDBJ databases">
        <title>Proteus mirabilis bacteriophage PM 93.</title>
        <authorList>
            <person name="Shedko E.D."/>
            <person name="Morozova V.V."/>
            <person name="Tupikin A.E."/>
            <person name="Kabilov M.R."/>
            <person name="Kurilshikov A.M."/>
            <person name="Babkin I.V."/>
            <person name="Tikunova N.V."/>
        </authorList>
    </citation>
    <scope>NUCLEOTIDE SEQUENCE [LARGE SCALE GENOMIC DNA]</scope>
</reference>
<dbReference type="Proteomes" id="UP000203327">
    <property type="component" value="Segment"/>
</dbReference>
<sequence length="116" mass="12668">MGGYYSTRPFFLLFYLLLIIGDIMANNYSDSPITGKVVRKQEQPVATHLMVPVVADASVKKSKDVINDATKSGKQQGAMLCSQVEDKLQLYIAVGSKEVDNWNPVSVDDAGMISPV</sequence>